<gene>
    <name evidence="2" type="ORF">SAMN05192548_105550</name>
</gene>
<protein>
    <submittedName>
        <fullName evidence="2">Helix-turn-helix domain-containing protein</fullName>
    </submittedName>
</protein>
<dbReference type="AlphaFoldDB" id="A0A1M6XG84"/>
<dbReference type="Proteomes" id="UP000184395">
    <property type="component" value="Unassembled WGS sequence"/>
</dbReference>
<dbReference type="Pfam" id="PF13730">
    <property type="entry name" value="HTH_36"/>
    <property type="match status" value="1"/>
</dbReference>
<feature type="compositionally biased region" description="Polar residues" evidence="1">
    <location>
        <begin position="153"/>
        <end position="168"/>
    </location>
</feature>
<feature type="region of interest" description="Disordered" evidence="1">
    <location>
        <begin position="91"/>
        <end position="168"/>
    </location>
</feature>
<reference evidence="2 3" key="1">
    <citation type="submission" date="2016-11" db="EMBL/GenBank/DDBJ databases">
        <authorList>
            <person name="Jaros S."/>
            <person name="Januszkiewicz K."/>
            <person name="Wedrychowicz H."/>
        </authorList>
    </citation>
    <scope>NUCLEOTIDE SEQUENCE [LARGE SCALE GENOMIC DNA]</scope>
    <source>
        <strain evidence="2 3">LMG 20594</strain>
    </source>
</reference>
<name>A0A1M6XG84_9BURK</name>
<dbReference type="STRING" id="169427.SAMN05192548_105550"/>
<accession>A0A1M6XG84</accession>
<evidence type="ECO:0000313" key="2">
    <source>
        <dbReference type="EMBL" id="SHL04931.1"/>
    </source>
</evidence>
<evidence type="ECO:0000256" key="1">
    <source>
        <dbReference type="SAM" id="MobiDB-lite"/>
    </source>
</evidence>
<organism evidence="2 3">
    <name type="scientific">Paraburkholderia terricola</name>
    <dbReference type="NCBI Taxonomy" id="169427"/>
    <lineage>
        <taxon>Bacteria</taxon>
        <taxon>Pseudomonadati</taxon>
        <taxon>Pseudomonadota</taxon>
        <taxon>Betaproteobacteria</taxon>
        <taxon>Burkholderiales</taxon>
        <taxon>Burkholderiaceae</taxon>
        <taxon>Paraburkholderia</taxon>
    </lineage>
</organism>
<evidence type="ECO:0000313" key="3">
    <source>
        <dbReference type="Proteomes" id="UP000184395"/>
    </source>
</evidence>
<sequence>MLFVIAEYTNAMDDTCWPSVETIAEKASLSERCVSNHLDVAERNGWLTRWKSRRPARRWAHAHYRLSIPADVARRQRDAIDFDLADDAVMLGNPESRSGNPVELDERGSEVAQESGNPERYSGNPAELAERGSEVPGAEPLPAVNPESYRNHVPTNKPVNRNTSKPSLSQPLAVNEAKDVQREKQDEADLSLERWMFERIRTRLHDFPKPDMSQWARDVDDMQRVDGRSREDIARLFGWANRDRFWAKIITSPARLRKNWEELRRRRNDALTVRPANAASQTVSAADDRVCAHVENGCRCTHAATTIIGAGSTRRGYCRQHIGQYED</sequence>
<proteinExistence type="predicted"/>
<dbReference type="EMBL" id="FRAB01000055">
    <property type="protein sequence ID" value="SHL04931.1"/>
    <property type="molecule type" value="Genomic_DNA"/>
</dbReference>